<dbReference type="Proteomes" id="UP001174909">
    <property type="component" value="Unassembled WGS sequence"/>
</dbReference>
<dbReference type="SMART" id="SM00252">
    <property type="entry name" value="SH2"/>
    <property type="match status" value="1"/>
</dbReference>
<proteinExistence type="predicted"/>
<name>A0AA35RGP9_GEOBA</name>
<dbReference type="InterPro" id="IPR051751">
    <property type="entry name" value="Immunoreceptor_sig_adapters"/>
</dbReference>
<dbReference type="GO" id="GO:0007169">
    <property type="term" value="P:cell surface receptor protein tyrosine kinase signaling pathway"/>
    <property type="evidence" value="ECO:0007669"/>
    <property type="project" value="TreeGrafter"/>
</dbReference>
<evidence type="ECO:0000313" key="5">
    <source>
        <dbReference type="EMBL" id="CAI8011173.1"/>
    </source>
</evidence>
<protein>
    <submittedName>
        <fullName evidence="5">Lymphocyte cytosolic protein 2</fullName>
    </submittedName>
</protein>
<evidence type="ECO:0000256" key="1">
    <source>
        <dbReference type="ARBA" id="ARBA00022999"/>
    </source>
</evidence>
<feature type="region of interest" description="Disordered" evidence="3">
    <location>
        <begin position="1"/>
        <end position="546"/>
    </location>
</feature>
<dbReference type="PANTHER" id="PTHR14098:SF14">
    <property type="entry name" value="SH2 DOMAIN-CONTAINING PROTEIN"/>
    <property type="match status" value="1"/>
</dbReference>
<dbReference type="PANTHER" id="PTHR14098">
    <property type="entry name" value="SH2 DOMAIN CONTAINING PROTEIN"/>
    <property type="match status" value="1"/>
</dbReference>
<dbReference type="InterPro" id="IPR036860">
    <property type="entry name" value="SH2_dom_sf"/>
</dbReference>
<dbReference type="PRINTS" id="PR00401">
    <property type="entry name" value="SH2DOMAIN"/>
</dbReference>
<evidence type="ECO:0000259" key="4">
    <source>
        <dbReference type="PROSITE" id="PS50001"/>
    </source>
</evidence>
<dbReference type="AlphaFoldDB" id="A0AA35RGP9"/>
<comment type="caution">
    <text evidence="5">The sequence shown here is derived from an EMBL/GenBank/DDBJ whole genome shotgun (WGS) entry which is preliminary data.</text>
</comment>
<organism evidence="5 6">
    <name type="scientific">Geodia barretti</name>
    <name type="common">Barrett's horny sponge</name>
    <dbReference type="NCBI Taxonomy" id="519541"/>
    <lineage>
        <taxon>Eukaryota</taxon>
        <taxon>Metazoa</taxon>
        <taxon>Porifera</taxon>
        <taxon>Demospongiae</taxon>
        <taxon>Heteroscleromorpha</taxon>
        <taxon>Tetractinellida</taxon>
        <taxon>Astrophorina</taxon>
        <taxon>Geodiidae</taxon>
        <taxon>Geodia</taxon>
    </lineage>
</organism>
<keyword evidence="1 2" id="KW-0727">SH2 domain</keyword>
<dbReference type="EMBL" id="CASHTH010001083">
    <property type="protein sequence ID" value="CAI8011173.1"/>
    <property type="molecule type" value="Genomic_DNA"/>
</dbReference>
<dbReference type="PROSITE" id="PS50001">
    <property type="entry name" value="SH2"/>
    <property type="match status" value="1"/>
</dbReference>
<evidence type="ECO:0000313" key="6">
    <source>
        <dbReference type="Proteomes" id="UP001174909"/>
    </source>
</evidence>
<feature type="compositionally biased region" description="Basic and acidic residues" evidence="3">
    <location>
        <begin position="189"/>
        <end position="199"/>
    </location>
</feature>
<evidence type="ECO:0000256" key="3">
    <source>
        <dbReference type="SAM" id="MobiDB-lite"/>
    </source>
</evidence>
<reference evidence="5" key="1">
    <citation type="submission" date="2023-03" db="EMBL/GenBank/DDBJ databases">
        <authorList>
            <person name="Steffen K."/>
            <person name="Cardenas P."/>
        </authorList>
    </citation>
    <scope>NUCLEOTIDE SEQUENCE</scope>
</reference>
<accession>A0AA35RGP9</accession>
<feature type="domain" description="SH2" evidence="4">
    <location>
        <begin position="548"/>
        <end position="648"/>
    </location>
</feature>
<feature type="compositionally biased region" description="Low complexity" evidence="3">
    <location>
        <begin position="534"/>
        <end position="546"/>
    </location>
</feature>
<dbReference type="GO" id="GO:0035556">
    <property type="term" value="P:intracellular signal transduction"/>
    <property type="evidence" value="ECO:0007669"/>
    <property type="project" value="TreeGrafter"/>
</dbReference>
<dbReference type="InterPro" id="IPR000980">
    <property type="entry name" value="SH2"/>
</dbReference>
<dbReference type="GO" id="GO:0005737">
    <property type="term" value="C:cytoplasm"/>
    <property type="evidence" value="ECO:0007669"/>
    <property type="project" value="UniProtKB-ARBA"/>
</dbReference>
<sequence length="650" mass="71756">MKGSGVPVPGKFLGRSALRPVGTKTDGEPKPVVSDKPMSIQERIKLLKKPGGEGGEGRKGQPPPKPAEGVSPCTRRKMSKDSSVSDLIKSYHSGGSSTDGEKSRPMSPETKPALPVKPPALSPKHGERSPQPKRHPTTQQIPPGLPEKRSGQPPWKKTASEEQEEQEPPKKTRQTVSKEEGQRPWQRRTSAEEATEHRPPWRKTGGEETVDVRPPWRKTGGEETVDVRPPWRKTGGEETADVRPPWRKNEEVSESRPPWRKPSVEEESQPSWKRPAAESPPQEGVVRSSFTHQESVLSGPFRASKSPAKPDLPPPRRTDNASPPDLPPPRRTDNASHPDLPPPRRTDNASPPDLPPPRRTDNASPPDLPPPRRTDNASPPDLPPPRHKEIAPPPPEPPRASDKLKSRFPAPDNAPSEPPGRGKSDKALPTEPPRPPLPVERSRFRAPDGPAPSVPKPSVVQEDAPPEVPKMTFLTNNRLRGRVLPTQEEEMPRLPPRPRKLPDRPLPTHGSDPGPGLPQRPWQRPPIASHTVEPGPSSSSGSPLGHSWYHANLKDRKVAEARLFKHPRDGTFIIRDSSRTAGEYSLSLLYHGAVKHLRIRLRGDGQYVLGEEKADEVPFASVVELVNYHKEEPLVLKSGGNVMLRYECPH</sequence>
<gene>
    <name evidence="5" type="ORF">GBAR_LOCUS7255</name>
</gene>
<feature type="compositionally biased region" description="Basic and acidic residues" evidence="3">
    <location>
        <begin position="328"/>
        <end position="347"/>
    </location>
</feature>
<keyword evidence="6" id="KW-1185">Reference proteome</keyword>
<dbReference type="SUPFAM" id="SSF55550">
    <property type="entry name" value="SH2 domain"/>
    <property type="match status" value="1"/>
</dbReference>
<evidence type="ECO:0000256" key="2">
    <source>
        <dbReference type="PROSITE-ProRule" id="PRU00191"/>
    </source>
</evidence>
<dbReference type="Pfam" id="PF00017">
    <property type="entry name" value="SH2"/>
    <property type="match status" value="1"/>
</dbReference>
<dbReference type="Gene3D" id="3.30.505.10">
    <property type="entry name" value="SH2 domain"/>
    <property type="match status" value="1"/>
</dbReference>